<dbReference type="InterPro" id="IPR037682">
    <property type="entry name" value="TonB_C"/>
</dbReference>
<keyword evidence="8" id="KW-1185">Reference proteome</keyword>
<organism evidence="7 8">
    <name type="scientific">Actinomadura rugatobispora</name>
    <dbReference type="NCBI Taxonomy" id="1994"/>
    <lineage>
        <taxon>Bacteria</taxon>
        <taxon>Bacillati</taxon>
        <taxon>Actinomycetota</taxon>
        <taxon>Actinomycetes</taxon>
        <taxon>Streptosporangiales</taxon>
        <taxon>Thermomonosporaceae</taxon>
        <taxon>Actinomadura</taxon>
    </lineage>
</organism>
<evidence type="ECO:0000259" key="6">
    <source>
        <dbReference type="PROSITE" id="PS52015"/>
    </source>
</evidence>
<evidence type="ECO:0000313" key="7">
    <source>
        <dbReference type="EMBL" id="MFC5755105.1"/>
    </source>
</evidence>
<keyword evidence="4" id="KW-0472">Membrane</keyword>
<reference evidence="8" key="1">
    <citation type="journal article" date="2019" name="Int. J. Syst. Evol. Microbiol.">
        <title>The Global Catalogue of Microorganisms (GCM) 10K type strain sequencing project: providing services to taxonomists for standard genome sequencing and annotation.</title>
        <authorList>
            <consortium name="The Broad Institute Genomics Platform"/>
            <consortium name="The Broad Institute Genome Sequencing Center for Infectious Disease"/>
            <person name="Wu L."/>
            <person name="Ma J."/>
        </authorList>
    </citation>
    <scope>NUCLEOTIDE SEQUENCE [LARGE SCALE GENOMIC DNA]</scope>
    <source>
        <strain evidence="8">KCTC 42087</strain>
    </source>
</reference>
<dbReference type="InterPro" id="IPR006260">
    <property type="entry name" value="TonB/TolA_C"/>
</dbReference>
<dbReference type="Gene3D" id="3.30.2420.10">
    <property type="entry name" value="TonB"/>
    <property type="match status" value="1"/>
</dbReference>
<keyword evidence="3" id="KW-1133">Transmembrane helix</keyword>
<evidence type="ECO:0000313" key="8">
    <source>
        <dbReference type="Proteomes" id="UP001596074"/>
    </source>
</evidence>
<proteinExistence type="predicted"/>
<dbReference type="EMBL" id="JBHSON010000338">
    <property type="protein sequence ID" value="MFC5755105.1"/>
    <property type="molecule type" value="Genomic_DNA"/>
</dbReference>
<dbReference type="InterPro" id="IPR003538">
    <property type="entry name" value="TonB"/>
</dbReference>
<evidence type="ECO:0000256" key="3">
    <source>
        <dbReference type="ARBA" id="ARBA00022989"/>
    </source>
</evidence>
<name>A0ABW1AL81_9ACTN</name>
<protein>
    <submittedName>
        <fullName evidence="7">TonB family protein</fullName>
    </submittedName>
</protein>
<evidence type="ECO:0000256" key="4">
    <source>
        <dbReference type="ARBA" id="ARBA00023136"/>
    </source>
</evidence>
<gene>
    <name evidence="7" type="ORF">ACFPZN_56685</name>
</gene>
<dbReference type="PROSITE" id="PS52015">
    <property type="entry name" value="TONB_CTD"/>
    <property type="match status" value="1"/>
</dbReference>
<dbReference type="SUPFAM" id="SSF74653">
    <property type="entry name" value="TolA/TonB C-terminal domain"/>
    <property type="match status" value="1"/>
</dbReference>
<sequence length="124" mass="13915">FQTMKAFTLTVLAAMFLTPVHAIPLKPVTTLQPTYPVQAAAKRIEGQVTATFDILDDGRVDNVSLTGCHLFFRETLTAMRHWLYPAGHPAMRQVINFEFSLKNDGLQDPRPVTTQKLNDDGCRQ</sequence>
<evidence type="ECO:0000256" key="5">
    <source>
        <dbReference type="SAM" id="SignalP"/>
    </source>
</evidence>
<accession>A0ABW1AL81</accession>
<evidence type="ECO:0000256" key="1">
    <source>
        <dbReference type="ARBA" id="ARBA00004167"/>
    </source>
</evidence>
<feature type="chain" id="PRO_5046399802" evidence="5">
    <location>
        <begin position="23"/>
        <end position="124"/>
    </location>
</feature>
<dbReference type="Pfam" id="PF03544">
    <property type="entry name" value="TonB_C"/>
    <property type="match status" value="1"/>
</dbReference>
<feature type="signal peptide" evidence="5">
    <location>
        <begin position="1"/>
        <end position="22"/>
    </location>
</feature>
<feature type="non-terminal residue" evidence="7">
    <location>
        <position position="1"/>
    </location>
</feature>
<feature type="domain" description="TonB C-terminal" evidence="6">
    <location>
        <begin position="20"/>
        <end position="108"/>
    </location>
</feature>
<dbReference type="RefSeq" id="WP_378293808.1">
    <property type="nucleotide sequence ID" value="NZ_JBHSON010000338.1"/>
</dbReference>
<keyword evidence="2" id="KW-0812">Transmembrane</keyword>
<keyword evidence="5" id="KW-0732">Signal</keyword>
<dbReference type="PRINTS" id="PR01374">
    <property type="entry name" value="TONBPROTEIN"/>
</dbReference>
<comment type="subcellular location">
    <subcellularLocation>
        <location evidence="1">Membrane</location>
        <topology evidence="1">Single-pass membrane protein</topology>
    </subcellularLocation>
</comment>
<dbReference type="NCBIfam" id="TIGR01352">
    <property type="entry name" value="tonB_Cterm"/>
    <property type="match status" value="1"/>
</dbReference>
<comment type="caution">
    <text evidence="7">The sequence shown here is derived from an EMBL/GenBank/DDBJ whole genome shotgun (WGS) entry which is preliminary data.</text>
</comment>
<dbReference type="Proteomes" id="UP001596074">
    <property type="component" value="Unassembled WGS sequence"/>
</dbReference>
<evidence type="ECO:0000256" key="2">
    <source>
        <dbReference type="ARBA" id="ARBA00022692"/>
    </source>
</evidence>